<keyword evidence="4" id="KW-1185">Reference proteome</keyword>
<feature type="region of interest" description="Disordered" evidence="2">
    <location>
        <begin position="165"/>
        <end position="191"/>
    </location>
</feature>
<dbReference type="Pfam" id="PF10358">
    <property type="entry name" value="NT-C2"/>
    <property type="match status" value="1"/>
</dbReference>
<comment type="similarity">
    <text evidence="1">Belongs to the EEIG family.</text>
</comment>
<evidence type="ECO:0000256" key="1">
    <source>
        <dbReference type="ARBA" id="ARBA00034780"/>
    </source>
</evidence>
<sequence length="375" mass="40542">MAFLKKKRVKFLVDFEVNKLTDVPLLNATLFAKIRLLDGGSSFESFTNHGKVEAHTVILGPKFNFSVRIPSDASTGQLEDCKCKISVRKEDRGGRTPVKIGYVIVNLSEFAASGVNEIKQSYLLDGYTGRQRQDNSRVHICVRMIHQGTDPLFKVPNMAITSLEEAQLNPADRKAPSRTTTASTLDEKDKALVAEPIAVPRTQSVAPSSSSTPIIQSTIERASWHGVTSSTDTTSIASSSATTSNTATSSIIGSLPPPQSSGSPQLSVEMRTTIPSSTASGKSAIRRMSDDRLSATINRVQKTRHQNEDVIDEIIAETSIHGRTRTSTNEEDDDNKNGLALFVSKDGEAVVGQNSMYSPPSLQRIHIADASLAGL</sequence>
<feature type="region of interest" description="Disordered" evidence="2">
    <location>
        <begin position="224"/>
        <end position="268"/>
    </location>
</feature>
<organism evidence="4 5">
    <name type="scientific">Panagrolaimus davidi</name>
    <dbReference type="NCBI Taxonomy" id="227884"/>
    <lineage>
        <taxon>Eukaryota</taxon>
        <taxon>Metazoa</taxon>
        <taxon>Ecdysozoa</taxon>
        <taxon>Nematoda</taxon>
        <taxon>Chromadorea</taxon>
        <taxon>Rhabditida</taxon>
        <taxon>Tylenchina</taxon>
        <taxon>Panagrolaimomorpha</taxon>
        <taxon>Panagrolaimoidea</taxon>
        <taxon>Panagrolaimidae</taxon>
        <taxon>Panagrolaimus</taxon>
    </lineage>
</organism>
<dbReference type="PROSITE" id="PS51840">
    <property type="entry name" value="C2_NT"/>
    <property type="match status" value="1"/>
</dbReference>
<dbReference type="InterPro" id="IPR039931">
    <property type="entry name" value="EEIG1/2-like"/>
</dbReference>
<proteinExistence type="inferred from homology"/>
<dbReference type="AlphaFoldDB" id="A0A914PQJ5"/>
<dbReference type="PANTHER" id="PTHR21456:SF1">
    <property type="entry name" value="C2 NT-TYPE DOMAIN-CONTAINING PROTEIN"/>
    <property type="match status" value="1"/>
</dbReference>
<evidence type="ECO:0000313" key="4">
    <source>
        <dbReference type="Proteomes" id="UP000887578"/>
    </source>
</evidence>
<evidence type="ECO:0000313" key="5">
    <source>
        <dbReference type="WBParaSite" id="PDA_v2.g17102.t1"/>
    </source>
</evidence>
<dbReference type="Proteomes" id="UP000887578">
    <property type="component" value="Unplaced"/>
</dbReference>
<evidence type="ECO:0000259" key="3">
    <source>
        <dbReference type="PROSITE" id="PS51840"/>
    </source>
</evidence>
<name>A0A914PQJ5_9BILA</name>
<accession>A0A914PQJ5</accession>
<dbReference type="PANTHER" id="PTHR21456">
    <property type="entry name" value="FAMILY WITH SEQUENCE SIMILARITY 102"/>
    <property type="match status" value="1"/>
</dbReference>
<evidence type="ECO:0000256" key="2">
    <source>
        <dbReference type="SAM" id="MobiDB-lite"/>
    </source>
</evidence>
<dbReference type="WBParaSite" id="PDA_v2.g17102.t1">
    <property type="protein sequence ID" value="PDA_v2.g17102.t1"/>
    <property type="gene ID" value="PDA_v2.g17102"/>
</dbReference>
<feature type="compositionally biased region" description="Low complexity" evidence="2">
    <location>
        <begin position="228"/>
        <end position="267"/>
    </location>
</feature>
<reference evidence="5" key="1">
    <citation type="submission" date="2022-11" db="UniProtKB">
        <authorList>
            <consortium name="WormBaseParasite"/>
        </authorList>
    </citation>
    <scope>IDENTIFICATION</scope>
</reference>
<protein>
    <submittedName>
        <fullName evidence="5">C2 NT-type domain-containing protein</fullName>
    </submittedName>
</protein>
<dbReference type="InterPro" id="IPR019448">
    <property type="entry name" value="NT-C2"/>
</dbReference>
<feature type="domain" description="C2 NT-type" evidence="3">
    <location>
        <begin position="1"/>
        <end position="146"/>
    </location>
</feature>